<feature type="domain" description="Thioredoxin-like fold" evidence="1">
    <location>
        <begin position="19"/>
        <end position="147"/>
    </location>
</feature>
<dbReference type="Pfam" id="PF13462">
    <property type="entry name" value="Thioredoxin_4"/>
    <property type="match status" value="1"/>
</dbReference>
<dbReference type="AlphaFoldDB" id="A0A5A8D223"/>
<dbReference type="InterPro" id="IPR036249">
    <property type="entry name" value="Thioredoxin-like_sf"/>
</dbReference>
<comment type="caution">
    <text evidence="2">The sequence shown here is derived from an EMBL/GenBank/DDBJ whole genome shotgun (WGS) entry which is preliminary data.</text>
</comment>
<evidence type="ECO:0000313" key="2">
    <source>
        <dbReference type="EMBL" id="KAA0159158.1"/>
    </source>
</evidence>
<dbReference type="EMBL" id="VLTM01000057">
    <property type="protein sequence ID" value="KAA0159158.1"/>
    <property type="molecule type" value="Genomic_DNA"/>
</dbReference>
<evidence type="ECO:0000313" key="3">
    <source>
        <dbReference type="Proteomes" id="UP000325113"/>
    </source>
</evidence>
<dbReference type="PANTHER" id="PTHR33875">
    <property type="entry name" value="OS09G0542200 PROTEIN"/>
    <property type="match status" value="1"/>
</dbReference>
<gene>
    <name evidence="2" type="ORF">FNF31_05013</name>
</gene>
<dbReference type="Proteomes" id="UP000325113">
    <property type="component" value="Unassembled WGS sequence"/>
</dbReference>
<dbReference type="Gene3D" id="3.40.30.10">
    <property type="entry name" value="Glutaredoxin"/>
    <property type="match status" value="1"/>
</dbReference>
<sequence>MFAQDTWGPLKAALAEFNSAQIGFTMHTFSLANHRYGFTAASGAHAAENAHKDPFAWMEAMFANQDKFWDEPTDNLTGTQVFELFGQVAEDAPGLRIPKDEFVAALKSRPVNLATRTTWKLGCANAVSNTPTFFANGARFAADDTWTKAQWVQFFNQVLSQ</sequence>
<accession>A0A5A8D223</accession>
<evidence type="ECO:0000259" key="1">
    <source>
        <dbReference type="Pfam" id="PF13462"/>
    </source>
</evidence>
<protein>
    <recommendedName>
        <fullName evidence="1">Thioredoxin-like fold domain-containing protein</fullName>
    </recommendedName>
</protein>
<proteinExistence type="predicted"/>
<dbReference type="PANTHER" id="PTHR33875:SF2">
    <property type="entry name" value="ACR183CP"/>
    <property type="match status" value="1"/>
</dbReference>
<name>A0A5A8D223_CAFRO</name>
<dbReference type="SUPFAM" id="SSF52833">
    <property type="entry name" value="Thioredoxin-like"/>
    <property type="match status" value="1"/>
</dbReference>
<organism evidence="2 3">
    <name type="scientific">Cafeteria roenbergensis</name>
    <name type="common">Marine flagellate</name>
    <dbReference type="NCBI Taxonomy" id="33653"/>
    <lineage>
        <taxon>Eukaryota</taxon>
        <taxon>Sar</taxon>
        <taxon>Stramenopiles</taxon>
        <taxon>Bigyra</taxon>
        <taxon>Opalozoa</taxon>
        <taxon>Bicosoecida</taxon>
        <taxon>Cafeteriaceae</taxon>
        <taxon>Cafeteria</taxon>
    </lineage>
</organism>
<reference evidence="2 3" key="1">
    <citation type="submission" date="2019-07" db="EMBL/GenBank/DDBJ databases">
        <title>Genomes of Cafeteria roenbergensis.</title>
        <authorList>
            <person name="Fischer M.G."/>
            <person name="Hackl T."/>
            <person name="Roman M."/>
        </authorList>
    </citation>
    <scope>NUCLEOTIDE SEQUENCE [LARGE SCALE GENOMIC DNA]</scope>
    <source>
        <strain evidence="2 3">Cflag</strain>
    </source>
</reference>
<dbReference type="InterPro" id="IPR012336">
    <property type="entry name" value="Thioredoxin-like_fold"/>
</dbReference>